<protein>
    <submittedName>
        <fullName evidence="1">Uncharacterized protein</fullName>
    </submittedName>
</protein>
<gene>
    <name evidence="1" type="ORF">NCTC10904_01138</name>
</gene>
<accession>A0AAJ5TAJ5</accession>
<dbReference type="AlphaFoldDB" id="A0AAJ5TAJ5"/>
<name>A0AAJ5TAJ5_STRSA</name>
<dbReference type="EMBL" id="LR134002">
    <property type="protein sequence ID" value="VDY71545.1"/>
    <property type="molecule type" value="Genomic_DNA"/>
</dbReference>
<proteinExistence type="predicted"/>
<sequence length="111" mass="12540">MNKFKDLADNEVCIRDLKQLGREGGASAYLETGEILVLKPKYGTISRRGYVAGKSRVVELKVEYKDIFSAIRTITRNNILIARRCRFGMTSVLRLTGTGYHRTRRKIGGTT</sequence>
<dbReference type="Proteomes" id="UP000266918">
    <property type="component" value="Chromosome"/>
</dbReference>
<evidence type="ECO:0000313" key="1">
    <source>
        <dbReference type="EMBL" id="VDY71545.1"/>
    </source>
</evidence>
<dbReference type="RefSeq" id="WP_126435544.1">
    <property type="nucleotide sequence ID" value="NZ_LR134002.1"/>
</dbReference>
<organism evidence="1 2">
    <name type="scientific">Streptococcus sanguinis</name>
    <dbReference type="NCBI Taxonomy" id="1305"/>
    <lineage>
        <taxon>Bacteria</taxon>
        <taxon>Bacillati</taxon>
        <taxon>Bacillota</taxon>
        <taxon>Bacilli</taxon>
        <taxon>Lactobacillales</taxon>
        <taxon>Streptococcaceae</taxon>
        <taxon>Streptococcus</taxon>
    </lineage>
</organism>
<evidence type="ECO:0000313" key="2">
    <source>
        <dbReference type="Proteomes" id="UP000266918"/>
    </source>
</evidence>
<reference evidence="1 2" key="1">
    <citation type="submission" date="2018-12" db="EMBL/GenBank/DDBJ databases">
        <authorList>
            <consortium name="Pathogen Informatics"/>
        </authorList>
    </citation>
    <scope>NUCLEOTIDE SEQUENCE [LARGE SCALE GENOMIC DNA]</scope>
    <source>
        <strain evidence="2">NCTC 10904</strain>
    </source>
</reference>